<reference evidence="2 3" key="1">
    <citation type="submission" date="2016-10" db="EMBL/GenBank/DDBJ databases">
        <authorList>
            <person name="de Groot N.N."/>
        </authorList>
    </citation>
    <scope>NUCLEOTIDE SEQUENCE [LARGE SCALE GENOMIC DNA]</scope>
    <source>
        <strain evidence="2 3">AA1</strain>
    </source>
</reference>
<gene>
    <name evidence="2" type="ORF">SAMN05216233_1211</name>
</gene>
<dbReference type="GO" id="GO:0004519">
    <property type="term" value="F:endonuclease activity"/>
    <property type="evidence" value="ECO:0007669"/>
    <property type="project" value="InterPro"/>
</dbReference>
<evidence type="ECO:0000259" key="1">
    <source>
        <dbReference type="Pfam" id="PF01844"/>
    </source>
</evidence>
<dbReference type="EMBL" id="FMUX01000021">
    <property type="protein sequence ID" value="SCY77555.1"/>
    <property type="molecule type" value="Genomic_DNA"/>
</dbReference>
<dbReference type="GO" id="GO:0003676">
    <property type="term" value="F:nucleic acid binding"/>
    <property type="evidence" value="ECO:0007669"/>
    <property type="project" value="InterPro"/>
</dbReference>
<accession>A0A1G5IN53</accession>
<proteinExistence type="predicted"/>
<evidence type="ECO:0000313" key="3">
    <source>
        <dbReference type="Proteomes" id="UP000198870"/>
    </source>
</evidence>
<feature type="domain" description="HNH" evidence="1">
    <location>
        <begin position="206"/>
        <end position="261"/>
    </location>
</feature>
<dbReference type="Proteomes" id="UP000198870">
    <property type="component" value="Unassembled WGS sequence"/>
</dbReference>
<evidence type="ECO:0000313" key="2">
    <source>
        <dbReference type="EMBL" id="SCY77555.1"/>
    </source>
</evidence>
<organism evidence="2 3">
    <name type="scientific">Desulfoluna spongiiphila</name>
    <dbReference type="NCBI Taxonomy" id="419481"/>
    <lineage>
        <taxon>Bacteria</taxon>
        <taxon>Pseudomonadati</taxon>
        <taxon>Thermodesulfobacteriota</taxon>
        <taxon>Desulfobacteria</taxon>
        <taxon>Desulfobacterales</taxon>
        <taxon>Desulfolunaceae</taxon>
        <taxon>Desulfoluna</taxon>
    </lineage>
</organism>
<sequence>AKASTTEEPDEGKLHVRICVGGIGQPVFLPRLYERMYDMKITKEMTHSAYTTAKEVYAGRMAHSRALDYLKNDCGMNRGSANDYIQGFKKMMEGEKYTRTFNTDATDYYLTNIFKDYGLGALRNALQAATAHVEYYEGLGRGNLNSIRGVIKSHKTFLQIDGKIYPDEVDKPELLLEGQKKKVFVNAYERNHKARSQCIEHYGTSCSVCGINFSEVYGKLGEGFIHVHHLLPVAQLEKQYEVDPIADLRPVCPNCHAMIHRGNLPLSIDELKKIVHNNSLPAEARFSLG</sequence>
<feature type="non-terminal residue" evidence="2">
    <location>
        <position position="1"/>
    </location>
</feature>
<dbReference type="InterPro" id="IPR003615">
    <property type="entry name" value="HNH_nuc"/>
</dbReference>
<dbReference type="GO" id="GO:0008270">
    <property type="term" value="F:zinc ion binding"/>
    <property type="evidence" value="ECO:0007669"/>
    <property type="project" value="InterPro"/>
</dbReference>
<protein>
    <submittedName>
        <fullName evidence="2">5-methylcytosine-specific restriction enzyme A</fullName>
    </submittedName>
</protein>
<dbReference type="CDD" id="cd00085">
    <property type="entry name" value="HNHc"/>
    <property type="match status" value="1"/>
</dbReference>
<dbReference type="RefSeq" id="WP_217640375.1">
    <property type="nucleotide sequence ID" value="NZ_FMUX01000021.1"/>
</dbReference>
<keyword evidence="3" id="KW-1185">Reference proteome</keyword>
<dbReference type="STRING" id="419481.SAMN05216233_1211"/>
<dbReference type="AlphaFoldDB" id="A0A1G5IN53"/>
<name>A0A1G5IN53_9BACT</name>
<dbReference type="Pfam" id="PF01844">
    <property type="entry name" value="HNH"/>
    <property type="match status" value="1"/>
</dbReference>
<dbReference type="InterPro" id="IPR002711">
    <property type="entry name" value="HNH"/>
</dbReference>